<dbReference type="EMBL" id="FIGZ01000039">
    <property type="protein sequence ID" value="CYV21894.1"/>
    <property type="molecule type" value="Genomic_DNA"/>
</dbReference>
<reference evidence="1 2" key="1">
    <citation type="submission" date="2016-02" db="EMBL/GenBank/DDBJ databases">
        <authorList>
            <consortium name="Pathogen Informatics"/>
        </authorList>
    </citation>
    <scope>NUCLEOTIDE SEQUENCE [LARGE SCALE GENOMIC DNA]</scope>
    <source>
        <strain evidence="1 2">LSS44</strain>
    </source>
</reference>
<protein>
    <submittedName>
        <fullName evidence="1">Uncharacterized protein</fullName>
    </submittedName>
</protein>
<gene>
    <name evidence="1" type="ORF">ERS132406_02096</name>
</gene>
<evidence type="ECO:0000313" key="1">
    <source>
        <dbReference type="EMBL" id="CYV21894.1"/>
    </source>
</evidence>
<proteinExistence type="predicted"/>
<evidence type="ECO:0000313" key="2">
    <source>
        <dbReference type="Proteomes" id="UP000072083"/>
    </source>
</evidence>
<sequence length="292" mass="34118">MKKKSIFNASFEESLNLEDDGFLKLQQDQHDKTAKYFKGGRTSMWFIIRSLIVALICPIGFNFSMLVVSMMFHDSQTLTIPIAESPSLTVSIYLILLLIWLLLVVIGKFVKRMYLFPYRYQFHAFTFMNWFALEFNLVFNDFLLPALSFLGVIAVYTFIGFLGYFMITIEIGNLRKLMYRKVSAPRLVDKIANKIAIYGMGVLSLGVIVNFILKGVGMKFSTLMSALGFLLTWFVGNIVIMAITIFIGFPYFLQAYYKWKYPEEYREWEGKTLEEWYGKRYLKKHKELLENE</sequence>
<accession>A0A0Z8HRB5</accession>
<name>A0A0Z8HRB5_STRSU</name>
<dbReference type="AlphaFoldDB" id="A0A0Z8HRB5"/>
<dbReference type="RefSeq" id="WP_029179011.1">
    <property type="nucleotide sequence ID" value="NZ_CEEJ01000026.1"/>
</dbReference>
<organism evidence="1 2">
    <name type="scientific">Streptococcus suis</name>
    <dbReference type="NCBI Taxonomy" id="1307"/>
    <lineage>
        <taxon>Bacteria</taxon>
        <taxon>Bacillati</taxon>
        <taxon>Bacillota</taxon>
        <taxon>Bacilli</taxon>
        <taxon>Lactobacillales</taxon>
        <taxon>Streptococcaceae</taxon>
        <taxon>Streptococcus</taxon>
    </lineage>
</organism>
<dbReference type="Proteomes" id="UP000072083">
    <property type="component" value="Unassembled WGS sequence"/>
</dbReference>